<feature type="compositionally biased region" description="Low complexity" evidence="1">
    <location>
        <begin position="1196"/>
        <end position="1207"/>
    </location>
</feature>
<dbReference type="Gene3D" id="3.40.630.30">
    <property type="match status" value="1"/>
</dbReference>
<keyword evidence="2" id="KW-0812">Transmembrane</keyword>
<feature type="region of interest" description="Disordered" evidence="1">
    <location>
        <begin position="1003"/>
        <end position="1032"/>
    </location>
</feature>
<dbReference type="Pfam" id="PF05345">
    <property type="entry name" value="He_PIG"/>
    <property type="match status" value="4"/>
</dbReference>
<dbReference type="GO" id="GO:0016020">
    <property type="term" value="C:membrane"/>
    <property type="evidence" value="ECO:0007669"/>
    <property type="project" value="InterPro"/>
</dbReference>
<dbReference type="PANTHER" id="PTHR47542:SF2">
    <property type="entry name" value="ACYL-COA N-ACYLTRANSFERASES (NAT) SUPERFAMILY PROTEIN"/>
    <property type="match status" value="1"/>
</dbReference>
<dbReference type="InterPro" id="IPR016181">
    <property type="entry name" value="Acyl_CoA_acyltransferase"/>
</dbReference>
<feature type="compositionally biased region" description="Basic residues" evidence="1">
    <location>
        <begin position="1178"/>
        <end position="1192"/>
    </location>
</feature>
<dbReference type="InterPro" id="IPR013783">
    <property type="entry name" value="Ig-like_fold"/>
</dbReference>
<feature type="compositionally biased region" description="Basic and acidic residues" evidence="1">
    <location>
        <begin position="1131"/>
        <end position="1140"/>
    </location>
</feature>
<feature type="compositionally biased region" description="Basic and acidic residues" evidence="1">
    <location>
        <begin position="697"/>
        <end position="713"/>
    </location>
</feature>
<evidence type="ECO:0000259" key="3">
    <source>
        <dbReference type="PROSITE" id="PS51186"/>
    </source>
</evidence>
<dbReference type="OrthoDB" id="41532at2759"/>
<protein>
    <recommendedName>
        <fullName evidence="3">N-acetyltransferase domain-containing protein</fullName>
    </recommendedName>
</protein>
<feature type="compositionally biased region" description="Polar residues" evidence="1">
    <location>
        <begin position="850"/>
        <end position="883"/>
    </location>
</feature>
<feature type="domain" description="N-acetyltransferase" evidence="3">
    <location>
        <begin position="22"/>
        <end position="170"/>
    </location>
</feature>
<feature type="region of interest" description="Disordered" evidence="1">
    <location>
        <begin position="598"/>
        <end position="626"/>
    </location>
</feature>
<dbReference type="CDD" id="cd12087">
    <property type="entry name" value="TM_EGFR-like"/>
    <property type="match status" value="1"/>
</dbReference>
<dbReference type="Proteomes" id="UP000799750">
    <property type="component" value="Unassembled WGS sequence"/>
</dbReference>
<feature type="region of interest" description="Disordered" evidence="1">
    <location>
        <begin position="686"/>
        <end position="738"/>
    </location>
</feature>
<sequence>MAQLSKTVPVTQADSFRITDLAVFKPKDQQRLLTEVKRIEKKTFPSSEAFDFDTELKKRNTKVTLAVVEEGGSTEVVGYLVFLRMKRIVLLHKICVSQANRQRGIAKAMVLSLRSRQEKEGADCIQLWVDEDRTAARALYASLGFCQLDRCTDYYGPGPDGALEYISRLLEVIWVYETLFRCSRMWSAAVLLLAVVVAAAPQVNYPFNSQVPPVAYVGKPFSFQFASTTFEPQSENLQYSLTDNPSWLSLDGATRTLWGSPGPNDAGSKTFIITAAGAAGAVATMQATMMVTASGGPAASANVSDVLAKAGNLSGPSSLALLAAKPFDFKFPPNTFTDAGKPLSYYATLSDHTPLPSWIAFDGGSLHFSGTTPQLSTSPQTFEINLMASDVPNYAEAWVTFSLVVSNHELLFSPWRQTVSAPKGDAISFAALRSHLSLDGNQIADGDVQSVTTDAPSWLSFDSHTFALTGKPPTGLMSQEVTVIAKDTYGDTANTTIHFSFVSPLFNGEIGQVNATVGKDFTHILDHSILGQEDETTSVELGNAATWLSYDSANLTIHGEIPTGTTPQDIQATLTAKSKDGSSHDSQTFNIHISAFDAKDPTAGTPKSSNENPVNSNAASGKDKEANQHFSKRTAIIIGAVVGGVVLLTAILVLAILLCRRRRQKQPKSSPRPEISRPITHLDEWEDIEDVSSSPTRDLEKGEVREVRERTPEHPPQLALNLPAASPKHKKNMSTGCSSIGDGEAKILEDFDRSSWGYKEEMGSLHNPHDSMKIPTEIARISRGISMSQSSGTPTKRRRQTTPVYRDSYRSSGRPVNRRLTGLGHGRSPYSPSRSMSSWSAARRPRDHTSFGSYSTQSTSMLSTTPSAFPQPPSARQTAQYMTTADKRRSIRVVSTTSDNVPDRRTLDERRRSYIKKRASNLSPFFAAGSRASSSSYKPPVIPSDPGPSSLVDAAASTSAAIVRPSEPVQQRDRKEFAGSLRTQSASTSLAFGFTKGEFPGSLRKQPTHRSFAPTYSSTASAGRIQKRERPSSWRRGIADGYTRPVSRSNTGESIRSHDINYSLGTLRSSKIFEDAEMSESVYSVDSDAEDDTFGEKETQFVLPPLRINHARKSNRESRTSRRVSKALTLDPEHGGKENRYSGPGPISTTNAPLRSNNDKGKARARDTITASPERHSHSSKRTTQIRHRRSPSRAQSSTSQTSNRPSSSRHSRKPSSSTTKSHKRDHSRTQSSAYPYFEAPPVPLPLNISRQSQSTSHTRHSASKRLTQHRTPSSLLPRSQSGNITNYALHESPELEILDPRRSIAVPITQAQRSSARDLLGGDSPTVGFGELGGLGLGLRVEVDTSERERTPLGKIAGANGTMDGNGSGSERLRVVEGKGRRPVSSLGFLAFKSHNSNILKAKDFENGDL</sequence>
<feature type="transmembrane region" description="Helical" evidence="2">
    <location>
        <begin position="635"/>
        <end position="659"/>
    </location>
</feature>
<evidence type="ECO:0000313" key="5">
    <source>
        <dbReference type="Proteomes" id="UP000799750"/>
    </source>
</evidence>
<feature type="compositionally biased region" description="Polar residues" evidence="1">
    <location>
        <begin position="1147"/>
        <end position="1156"/>
    </location>
</feature>
<dbReference type="SUPFAM" id="SSF49313">
    <property type="entry name" value="Cadherin-like"/>
    <property type="match status" value="4"/>
</dbReference>
<evidence type="ECO:0000256" key="1">
    <source>
        <dbReference type="SAM" id="MobiDB-lite"/>
    </source>
</evidence>
<dbReference type="InterPro" id="IPR015919">
    <property type="entry name" value="Cadherin-like_sf"/>
</dbReference>
<proteinExistence type="predicted"/>
<name>A0A6A6QEL7_9PEZI</name>
<dbReference type="SMART" id="SM00736">
    <property type="entry name" value="CADG"/>
    <property type="match status" value="2"/>
</dbReference>
<dbReference type="PANTHER" id="PTHR47542">
    <property type="entry name" value="ACYL-COA N-ACYLTRANSFERASES (NAT) SUPERFAMILY PROTEIN"/>
    <property type="match status" value="1"/>
</dbReference>
<accession>A0A6A6QEL7</accession>
<keyword evidence="2" id="KW-0472">Membrane</keyword>
<keyword evidence="5" id="KW-1185">Reference proteome</keyword>
<reference evidence="4" key="1">
    <citation type="journal article" date="2020" name="Stud. Mycol.">
        <title>101 Dothideomycetes genomes: a test case for predicting lifestyles and emergence of pathogens.</title>
        <authorList>
            <person name="Haridas S."/>
            <person name="Albert R."/>
            <person name="Binder M."/>
            <person name="Bloem J."/>
            <person name="Labutti K."/>
            <person name="Salamov A."/>
            <person name="Andreopoulos B."/>
            <person name="Baker S."/>
            <person name="Barry K."/>
            <person name="Bills G."/>
            <person name="Bluhm B."/>
            <person name="Cannon C."/>
            <person name="Castanera R."/>
            <person name="Culley D."/>
            <person name="Daum C."/>
            <person name="Ezra D."/>
            <person name="Gonzalez J."/>
            <person name="Henrissat B."/>
            <person name="Kuo A."/>
            <person name="Liang C."/>
            <person name="Lipzen A."/>
            <person name="Lutzoni F."/>
            <person name="Magnuson J."/>
            <person name="Mondo S."/>
            <person name="Nolan M."/>
            <person name="Ohm R."/>
            <person name="Pangilinan J."/>
            <person name="Park H.-J."/>
            <person name="Ramirez L."/>
            <person name="Alfaro M."/>
            <person name="Sun H."/>
            <person name="Tritt A."/>
            <person name="Yoshinaga Y."/>
            <person name="Zwiers L.-H."/>
            <person name="Turgeon B."/>
            <person name="Goodwin S."/>
            <person name="Spatafora J."/>
            <person name="Crous P."/>
            <person name="Grigoriev I."/>
        </authorList>
    </citation>
    <scope>NUCLEOTIDE SEQUENCE</scope>
    <source>
        <strain evidence="4">CBS 269.34</strain>
    </source>
</reference>
<dbReference type="EMBL" id="MU004196">
    <property type="protein sequence ID" value="KAF2490722.1"/>
    <property type="molecule type" value="Genomic_DNA"/>
</dbReference>
<feature type="compositionally biased region" description="Low complexity" evidence="1">
    <location>
        <begin position="827"/>
        <end position="842"/>
    </location>
</feature>
<dbReference type="InterPro" id="IPR006644">
    <property type="entry name" value="Cadg"/>
</dbReference>
<dbReference type="SUPFAM" id="SSF55729">
    <property type="entry name" value="Acyl-CoA N-acyltransferases (Nat)"/>
    <property type="match status" value="1"/>
</dbReference>
<dbReference type="Pfam" id="PF00583">
    <property type="entry name" value="Acetyltransf_1"/>
    <property type="match status" value="1"/>
</dbReference>
<evidence type="ECO:0000313" key="4">
    <source>
        <dbReference type="EMBL" id="KAF2490722.1"/>
    </source>
</evidence>
<feature type="compositionally biased region" description="Polar residues" evidence="1">
    <location>
        <begin position="785"/>
        <end position="794"/>
    </location>
</feature>
<feature type="compositionally biased region" description="Basic and acidic residues" evidence="1">
    <location>
        <begin position="1157"/>
        <end position="1177"/>
    </location>
</feature>
<feature type="region of interest" description="Disordered" evidence="1">
    <location>
        <begin position="1097"/>
        <end position="1282"/>
    </location>
</feature>
<dbReference type="InterPro" id="IPR000182">
    <property type="entry name" value="GNAT_dom"/>
</dbReference>
<feature type="compositionally biased region" description="Polar residues" evidence="1">
    <location>
        <begin position="605"/>
        <end position="619"/>
    </location>
</feature>
<gene>
    <name evidence="4" type="ORF">BU16DRAFT_585108</name>
</gene>
<dbReference type="GO" id="GO:0016747">
    <property type="term" value="F:acyltransferase activity, transferring groups other than amino-acyl groups"/>
    <property type="evidence" value="ECO:0007669"/>
    <property type="project" value="InterPro"/>
</dbReference>
<feature type="compositionally biased region" description="Basic residues" evidence="1">
    <location>
        <begin position="1258"/>
        <end position="1269"/>
    </location>
</feature>
<keyword evidence="2" id="KW-1133">Transmembrane helix</keyword>
<dbReference type="PROSITE" id="PS51186">
    <property type="entry name" value="GNAT"/>
    <property type="match status" value="1"/>
</dbReference>
<dbReference type="Gene3D" id="2.60.40.10">
    <property type="entry name" value="Immunoglobulins"/>
    <property type="match status" value="4"/>
</dbReference>
<dbReference type="CDD" id="cd04301">
    <property type="entry name" value="NAT_SF"/>
    <property type="match status" value="1"/>
</dbReference>
<feature type="region of interest" description="Disordered" evidence="1">
    <location>
        <begin position="783"/>
        <end position="888"/>
    </location>
</feature>
<organism evidence="4 5">
    <name type="scientific">Lophium mytilinum</name>
    <dbReference type="NCBI Taxonomy" id="390894"/>
    <lineage>
        <taxon>Eukaryota</taxon>
        <taxon>Fungi</taxon>
        <taxon>Dikarya</taxon>
        <taxon>Ascomycota</taxon>
        <taxon>Pezizomycotina</taxon>
        <taxon>Dothideomycetes</taxon>
        <taxon>Pleosporomycetidae</taxon>
        <taxon>Mytilinidiales</taxon>
        <taxon>Mytilinidiaceae</taxon>
        <taxon>Lophium</taxon>
    </lineage>
</organism>
<feature type="compositionally biased region" description="Polar residues" evidence="1">
    <location>
        <begin position="1270"/>
        <end position="1282"/>
    </location>
</feature>
<evidence type="ECO:0000256" key="2">
    <source>
        <dbReference type="SAM" id="Phobius"/>
    </source>
</evidence>
<dbReference type="GO" id="GO:0005509">
    <property type="term" value="F:calcium ion binding"/>
    <property type="evidence" value="ECO:0007669"/>
    <property type="project" value="InterPro"/>
</dbReference>